<dbReference type="Proteomes" id="UP000317429">
    <property type="component" value="Chromosome"/>
</dbReference>
<dbReference type="Pfam" id="PF07584">
    <property type="entry name" value="BatA"/>
    <property type="match status" value="1"/>
</dbReference>
<name>A0A518DJ24_9BACT</name>
<dbReference type="RefSeq" id="WP_145291612.1">
    <property type="nucleotide sequence ID" value="NZ_CP036291.1"/>
</dbReference>
<evidence type="ECO:0000256" key="1">
    <source>
        <dbReference type="SAM" id="Phobius"/>
    </source>
</evidence>
<dbReference type="Gene3D" id="3.40.50.880">
    <property type="match status" value="1"/>
</dbReference>
<dbReference type="InterPro" id="IPR011933">
    <property type="entry name" value="Double_TM_dom"/>
</dbReference>
<dbReference type="InterPro" id="IPR024163">
    <property type="entry name" value="Aerotolerance_reg_N"/>
</dbReference>
<dbReference type="PANTHER" id="PTHR37464:SF1">
    <property type="entry name" value="BLL2463 PROTEIN"/>
    <property type="match status" value="1"/>
</dbReference>
<keyword evidence="4" id="KW-1185">Reference proteome</keyword>
<keyword evidence="1" id="KW-0812">Transmembrane</keyword>
<dbReference type="Gene3D" id="3.40.50.410">
    <property type="entry name" value="von Willebrand factor, type A domain"/>
    <property type="match status" value="1"/>
</dbReference>
<dbReference type="KEGG" id="pnd:Pla175_48990"/>
<dbReference type="InterPro" id="IPR029062">
    <property type="entry name" value="Class_I_gatase-like"/>
</dbReference>
<sequence length="710" mass="76514">MAFLTPALLAGALFIAVPIALHLVMQRKPQELVFPALRFVKRRRSSNQTRLRLRQLLLLLLRCLAIVLLALALARPMLRGTGLRGAGGGSAAALVFDSSSRMNYRWENQTRLEAAQDVAHWLLDQMPADTQVSVADTARGLLGAASEPTSAKLRVDRLQASAAARDWSAVLRDALDSLGDDQQTRRELYVFTDLSAAAWDGPSQTALAEGLAGRPGVRVYVIDTGAERPINAGLAPLSTGGDTSAVGDAVAVSTTAYRTAAAEPGRRTAELWLEGEGEPEKRGESVIDLTDAEAEVRFSLAGLEEGLHQGYVRLASDDPLADDDVRYFTLRVEPPRQVLVAAPTAEQALFVREAIAPSGAAPGVASRYECRVTTFARLASITLEDYAAVLLLDPPPLEDKQWDALADYAELGGGVGVFLGREARRGAMNAPAPQRLLPAPLRWKSLDATYLRPTSYQHPALSQIADYAESIPWREFPVRAFWALDTPDETAVVAAPFENGDAAILDQAIGAGRVITMTTPVSDLTSSEPWNLLPTGREPWPFLALSGSLIDYLTGAADRPLNYTAGVAPVVAVRPRPEVFPYVLRTPDGAAQRQTLPPDQAEIVVSLADRVGNYRLRAGGDSQQLDAGFSVNVPGSTGALQRVPADGLREALGARRTQVVRTRDELERQVEVGRSGRDLFPWVVTLLALASAIEYVIANRFYSAAPGEED</sequence>
<reference evidence="3 4" key="1">
    <citation type="submission" date="2019-02" db="EMBL/GenBank/DDBJ databases">
        <title>Deep-cultivation of Planctomycetes and their phenomic and genomic characterization uncovers novel biology.</title>
        <authorList>
            <person name="Wiegand S."/>
            <person name="Jogler M."/>
            <person name="Boedeker C."/>
            <person name="Pinto D."/>
            <person name="Vollmers J."/>
            <person name="Rivas-Marin E."/>
            <person name="Kohn T."/>
            <person name="Peeters S.H."/>
            <person name="Heuer A."/>
            <person name="Rast P."/>
            <person name="Oberbeckmann S."/>
            <person name="Bunk B."/>
            <person name="Jeske O."/>
            <person name="Meyerdierks A."/>
            <person name="Storesund J.E."/>
            <person name="Kallscheuer N."/>
            <person name="Luecker S."/>
            <person name="Lage O.M."/>
            <person name="Pohl T."/>
            <person name="Merkel B.J."/>
            <person name="Hornburger P."/>
            <person name="Mueller R.-W."/>
            <person name="Bruemmer F."/>
            <person name="Labrenz M."/>
            <person name="Spormann A.M."/>
            <person name="Op den Camp H."/>
            <person name="Overmann J."/>
            <person name="Amann R."/>
            <person name="Jetten M.S.M."/>
            <person name="Mascher T."/>
            <person name="Medema M.H."/>
            <person name="Devos D.P."/>
            <person name="Kaster A.-K."/>
            <person name="Ovreas L."/>
            <person name="Rohde M."/>
            <person name="Galperin M.Y."/>
            <person name="Jogler C."/>
        </authorList>
    </citation>
    <scope>NUCLEOTIDE SEQUENCE [LARGE SCALE GENOMIC DNA]</scope>
    <source>
        <strain evidence="3 4">Pla175</strain>
    </source>
</reference>
<keyword evidence="1" id="KW-0472">Membrane</keyword>
<dbReference type="NCBIfam" id="TIGR02226">
    <property type="entry name" value="two_anch"/>
    <property type="match status" value="1"/>
</dbReference>
<feature type="transmembrane region" description="Helical" evidence="1">
    <location>
        <begin position="51"/>
        <end position="74"/>
    </location>
</feature>
<organism evidence="3 4">
    <name type="scientific">Pirellulimonas nuda</name>
    <dbReference type="NCBI Taxonomy" id="2528009"/>
    <lineage>
        <taxon>Bacteria</taxon>
        <taxon>Pseudomonadati</taxon>
        <taxon>Planctomycetota</taxon>
        <taxon>Planctomycetia</taxon>
        <taxon>Pirellulales</taxon>
        <taxon>Lacipirellulaceae</taxon>
        <taxon>Pirellulimonas</taxon>
    </lineage>
</organism>
<evidence type="ECO:0000313" key="3">
    <source>
        <dbReference type="EMBL" id="QDU91470.1"/>
    </source>
</evidence>
<feature type="transmembrane region" description="Helical" evidence="1">
    <location>
        <begin position="6"/>
        <end position="25"/>
    </location>
</feature>
<feature type="domain" description="Aerotolerance regulator N-terminal" evidence="2">
    <location>
        <begin position="1"/>
        <end position="76"/>
    </location>
</feature>
<evidence type="ECO:0000259" key="2">
    <source>
        <dbReference type="Pfam" id="PF07584"/>
    </source>
</evidence>
<gene>
    <name evidence="3" type="ORF">Pla175_48990</name>
</gene>
<dbReference type="AlphaFoldDB" id="A0A518DJ24"/>
<dbReference type="SUPFAM" id="SSF52317">
    <property type="entry name" value="Class I glutamine amidotransferase-like"/>
    <property type="match status" value="1"/>
</dbReference>
<accession>A0A518DJ24</accession>
<proteinExistence type="predicted"/>
<protein>
    <recommendedName>
        <fullName evidence="2">Aerotolerance regulator N-terminal domain-containing protein</fullName>
    </recommendedName>
</protein>
<evidence type="ECO:0000313" key="4">
    <source>
        <dbReference type="Proteomes" id="UP000317429"/>
    </source>
</evidence>
<dbReference type="EMBL" id="CP036291">
    <property type="protein sequence ID" value="QDU91470.1"/>
    <property type="molecule type" value="Genomic_DNA"/>
</dbReference>
<dbReference type="PANTHER" id="PTHR37464">
    <property type="entry name" value="BLL2463 PROTEIN"/>
    <property type="match status" value="1"/>
</dbReference>
<keyword evidence="1" id="KW-1133">Transmembrane helix</keyword>
<dbReference type="InterPro" id="IPR036465">
    <property type="entry name" value="vWFA_dom_sf"/>
</dbReference>
<dbReference type="OrthoDB" id="242438at2"/>